<dbReference type="GO" id="GO:0052917">
    <property type="term" value="F:dol-P-Man:Man(7)GlcNAc(2)-PP-Dol alpha-1,6-mannosyltransferase activity"/>
    <property type="evidence" value="ECO:0007669"/>
    <property type="project" value="UniProtKB-EC"/>
</dbReference>
<dbReference type="PANTHER" id="PTHR22760">
    <property type="entry name" value="GLYCOSYLTRANSFERASE"/>
    <property type="match status" value="1"/>
</dbReference>
<proteinExistence type="inferred from homology"/>
<feature type="transmembrane region" description="Helical" evidence="12">
    <location>
        <begin position="154"/>
        <end position="170"/>
    </location>
</feature>
<dbReference type="OrthoDB" id="19039at2759"/>
<feature type="transmembrane region" description="Helical" evidence="12">
    <location>
        <begin position="243"/>
        <end position="264"/>
    </location>
</feature>
<reference evidence="13" key="1">
    <citation type="submission" date="2021-08" db="EMBL/GenBank/DDBJ databases">
        <title>Chromosome-Level Trichoderma cornu-damae using Hi-C Data.</title>
        <authorList>
            <person name="Kim C.S."/>
        </authorList>
    </citation>
    <scope>NUCLEOTIDE SEQUENCE</scope>
    <source>
        <strain evidence="13">KA19-0412C</strain>
    </source>
</reference>
<evidence type="ECO:0000256" key="10">
    <source>
        <dbReference type="ARBA" id="ARBA00044721"/>
    </source>
</evidence>
<comment type="pathway">
    <text evidence="2">Protein modification; protein glycosylation.</text>
</comment>
<comment type="caution">
    <text evidence="13">The sequence shown here is derived from an EMBL/GenBank/DDBJ whole genome shotgun (WGS) entry which is preliminary data.</text>
</comment>
<dbReference type="InterPro" id="IPR005599">
    <property type="entry name" value="GPI_mannosylTrfase"/>
</dbReference>
<dbReference type="Proteomes" id="UP000827724">
    <property type="component" value="Unassembled WGS sequence"/>
</dbReference>
<dbReference type="GO" id="GO:0005789">
    <property type="term" value="C:endoplasmic reticulum membrane"/>
    <property type="evidence" value="ECO:0007669"/>
    <property type="project" value="UniProtKB-SubCell"/>
</dbReference>
<evidence type="ECO:0000256" key="1">
    <source>
        <dbReference type="ARBA" id="ARBA00004477"/>
    </source>
</evidence>
<dbReference type="Pfam" id="PF03901">
    <property type="entry name" value="Glyco_transf_22"/>
    <property type="match status" value="1"/>
</dbReference>
<sequence>MPLECEQFSEQQQQQQQQQQQHIQSQLQQPTMEFIDLLLFVVPLLHLLAAPYTKVEESFNLQAAHDILVYGTPTSDVRARLSSTYDHFAFPGAVPRTFVGPVLLAGLSQPLVALAGFRHAQFAVRAVLGGFNAACLVVFGGAVREAFGKGAARWWVLLIVSQFHVVFYLSRTLPNMIAFGLTTLASAFLLPKNDAKKSRIRRRQAVGLLVFATAIFRSELAILLAATALLLLTTSQLTLRELVAGFLGTFVAALGLSIPVDSYFWQKLLWPELAGFYYNAVLGSSSDWGVSPWHYYFTSALPRLLLNPLCFPLAGLALFQPATSRRVRGLLIPSLAFIAIYSIQPHKETRFIFYTVPPLTAAAAAGASFISSRRSKSPIYGVATFVLALSVLAAFAASTLMLLLSSLNYPGGDALSQLYAITSNATSASPQLSIHADVLTCMTGLTLFGQNPYRLPHPLTPPPSSAPPPAILVFDKTESSEELYHPHFWSQFDYVLMEDPSLVLGTWDTIGQIHGYDGIQLLRPGEAAAATETRSGEAMEDSSILGLGATVAAVRDIVRKHTGGWWIGPRMSPRIHIMKQVREGDAASN</sequence>
<feature type="transmembrane region" description="Helical" evidence="12">
    <location>
        <begin position="351"/>
        <end position="370"/>
    </location>
</feature>
<evidence type="ECO:0000256" key="7">
    <source>
        <dbReference type="ARBA" id="ARBA00022824"/>
    </source>
</evidence>
<comment type="similarity">
    <text evidence="3 12">Belongs to the glycosyltransferase 22 family.</text>
</comment>
<evidence type="ECO:0000256" key="8">
    <source>
        <dbReference type="ARBA" id="ARBA00022989"/>
    </source>
</evidence>
<feature type="transmembrane region" description="Helical" evidence="12">
    <location>
        <begin position="176"/>
        <end position="193"/>
    </location>
</feature>
<organism evidence="13 14">
    <name type="scientific">Trichoderma cornu-damae</name>
    <dbReference type="NCBI Taxonomy" id="654480"/>
    <lineage>
        <taxon>Eukaryota</taxon>
        <taxon>Fungi</taxon>
        <taxon>Dikarya</taxon>
        <taxon>Ascomycota</taxon>
        <taxon>Pezizomycotina</taxon>
        <taxon>Sordariomycetes</taxon>
        <taxon>Hypocreomycetidae</taxon>
        <taxon>Hypocreales</taxon>
        <taxon>Hypocreaceae</taxon>
        <taxon>Trichoderma</taxon>
    </lineage>
</organism>
<gene>
    <name evidence="13" type="ORF">Trco_006401</name>
</gene>
<dbReference type="AlphaFoldDB" id="A0A9P8QGX9"/>
<accession>A0A9P8QGX9</accession>
<evidence type="ECO:0000256" key="5">
    <source>
        <dbReference type="ARBA" id="ARBA00022679"/>
    </source>
</evidence>
<evidence type="ECO:0000256" key="4">
    <source>
        <dbReference type="ARBA" id="ARBA00022676"/>
    </source>
</evidence>
<feature type="transmembrane region" description="Helical" evidence="12">
    <location>
        <begin position="327"/>
        <end position="345"/>
    </location>
</feature>
<feature type="transmembrane region" description="Helical" evidence="12">
    <location>
        <begin position="205"/>
        <end position="231"/>
    </location>
</feature>
<keyword evidence="14" id="KW-1185">Reference proteome</keyword>
<dbReference type="EMBL" id="JAIWOZ010000005">
    <property type="protein sequence ID" value="KAH6604694.1"/>
    <property type="molecule type" value="Genomic_DNA"/>
</dbReference>
<evidence type="ECO:0000313" key="13">
    <source>
        <dbReference type="EMBL" id="KAH6604694.1"/>
    </source>
</evidence>
<comment type="function">
    <text evidence="10">Mannosyltransferase that operates in the biosynthetic pathway of dolichol-linked oligosaccharides, the glycan precursors employed in protein asparagine (N)-glycosylation. The assembly of dolichol-linked oligosaccharides begins on the cytosolic side of the endoplasmic reticulum membrane and finishes in its lumen. The sequential addition of sugars to dolichol pyrophosphate produces dolichol-linked oligosaccharides containing fourteen sugars, including two GlcNAcs, nine mannoses and three glucoses. Once assembled, the oligosaccharide is transferred from the lipid to nascent proteins by oligosaccharyltransferases. In the lumen of the endoplasmic reticulum, adds the eighth mannose residue in an alpha-1,6 linkage onto Man(7)GlcNAc(2)-PP-dolichol to produce Man(8)GlcNAc(2)-PP-dolichol.</text>
</comment>
<protein>
    <recommendedName>
        <fullName evidence="12">Mannosyltransferase</fullName>
        <ecNumber evidence="12">2.4.1.-</ecNumber>
    </recommendedName>
</protein>
<dbReference type="GO" id="GO:0006487">
    <property type="term" value="P:protein N-linked glycosylation"/>
    <property type="evidence" value="ECO:0007669"/>
    <property type="project" value="TreeGrafter"/>
</dbReference>
<keyword evidence="7 12" id="KW-0256">Endoplasmic reticulum</keyword>
<comment type="subcellular location">
    <subcellularLocation>
        <location evidence="1 12">Endoplasmic reticulum membrane</location>
        <topology evidence="1 12">Multi-pass membrane protein</topology>
    </subcellularLocation>
</comment>
<feature type="transmembrane region" description="Helical" evidence="12">
    <location>
        <begin position="382"/>
        <end position="404"/>
    </location>
</feature>
<keyword evidence="6 12" id="KW-0812">Transmembrane</keyword>
<keyword evidence="8 12" id="KW-1133">Transmembrane helix</keyword>
<keyword evidence="4 12" id="KW-0328">Glycosyltransferase</keyword>
<evidence type="ECO:0000256" key="6">
    <source>
        <dbReference type="ARBA" id="ARBA00022692"/>
    </source>
</evidence>
<keyword evidence="5" id="KW-0808">Transferase</keyword>
<dbReference type="EC" id="2.4.1.-" evidence="12"/>
<feature type="transmembrane region" description="Helical" evidence="12">
    <location>
        <begin position="122"/>
        <end position="142"/>
    </location>
</feature>
<evidence type="ECO:0000256" key="12">
    <source>
        <dbReference type="RuleBase" id="RU363075"/>
    </source>
</evidence>
<evidence type="ECO:0000256" key="3">
    <source>
        <dbReference type="ARBA" id="ARBA00007063"/>
    </source>
</evidence>
<name>A0A9P8QGX9_9HYPO</name>
<comment type="catalytic activity">
    <reaction evidence="11">
        <text>an alpha-D-Man-(1-&gt;2)-alpha-D-Man-(1-&gt;2)-alpha-D-Man-(1-&gt;3)-[alpha-D-Man-(1-&gt;2)-alpha-D-Man-(1-&gt;3)-alpha-D-Man-(1-&gt;6)]-beta-D-Man-(1-&gt;4)-beta-D-GlcNAc-(1-&gt;4)-alpha-D-GlcNAc-diphospho-di-trans,poly-cis-dolichol + a di-trans,poly-cis-dolichyl beta-D-mannosyl phosphate = an alpha-D-Man-(1-&gt;2)-alpha-D-Man-(1-&gt;2)-alpha-D-Man-(1-&gt;3)-[alpha-D-Man-(1-&gt;2)-alpha-D-Man-(1-&gt;3)-[alpha-D-Man-(1-&gt;6)]-alpha-D-Man-(1-&gt;6)]-beta-D-Man-(1-&gt;4)-beta-D-GlcNAc-(1-&gt;4)-alpha-D-GlcNAc-diphospho-di-trans,poly-cis-dolichol + a di-trans,poly-cis-dolichyl phosphate + H(+)</text>
        <dbReference type="Rhea" id="RHEA:29535"/>
        <dbReference type="Rhea" id="RHEA-COMP:19498"/>
        <dbReference type="Rhea" id="RHEA-COMP:19501"/>
        <dbReference type="Rhea" id="RHEA-COMP:19518"/>
        <dbReference type="Rhea" id="RHEA-COMP:19519"/>
        <dbReference type="ChEBI" id="CHEBI:15378"/>
        <dbReference type="ChEBI" id="CHEBI:57683"/>
        <dbReference type="ChEBI" id="CHEBI:58211"/>
        <dbReference type="ChEBI" id="CHEBI:132517"/>
        <dbReference type="ChEBI" id="CHEBI:132519"/>
        <dbReference type="EC" id="2.4.1.260"/>
    </reaction>
    <physiologicalReaction direction="left-to-right" evidence="11">
        <dbReference type="Rhea" id="RHEA:29536"/>
    </physiologicalReaction>
</comment>
<evidence type="ECO:0000313" key="14">
    <source>
        <dbReference type="Proteomes" id="UP000827724"/>
    </source>
</evidence>
<dbReference type="PANTHER" id="PTHR22760:SF1">
    <property type="entry name" value="DOL-P-MAN:MAN(7)GLCNAC(2)-PP-DOL ALPHA-1,6-MANNOSYLTRANSFERASE"/>
    <property type="match status" value="1"/>
</dbReference>
<evidence type="ECO:0000256" key="9">
    <source>
        <dbReference type="ARBA" id="ARBA00023136"/>
    </source>
</evidence>
<evidence type="ECO:0000256" key="2">
    <source>
        <dbReference type="ARBA" id="ARBA00004922"/>
    </source>
</evidence>
<keyword evidence="9 12" id="KW-0472">Membrane</keyword>
<evidence type="ECO:0000256" key="11">
    <source>
        <dbReference type="ARBA" id="ARBA00048899"/>
    </source>
</evidence>